<evidence type="ECO:0000313" key="8">
    <source>
        <dbReference type="Proteomes" id="UP000011087"/>
    </source>
</evidence>
<evidence type="ECO:0000256" key="2">
    <source>
        <dbReference type="ARBA" id="ARBA00022603"/>
    </source>
</evidence>
<feature type="compositionally biased region" description="Basic and acidic residues" evidence="4">
    <location>
        <begin position="228"/>
        <end position="238"/>
    </location>
</feature>
<dbReference type="Proteomes" id="UP000011087">
    <property type="component" value="Unassembled WGS sequence"/>
</dbReference>
<dbReference type="GeneID" id="17299412"/>
<evidence type="ECO:0000259" key="5">
    <source>
        <dbReference type="Pfam" id="PF00588"/>
    </source>
</evidence>
<feature type="region of interest" description="Disordered" evidence="4">
    <location>
        <begin position="228"/>
        <end position="249"/>
    </location>
</feature>
<dbReference type="PaxDb" id="55529-EKX42898"/>
<dbReference type="PANTHER" id="PTHR43453">
    <property type="entry name" value="RRNA METHYLASE-LIKE"/>
    <property type="match status" value="1"/>
</dbReference>
<feature type="domain" description="tRNA/rRNA methyltransferase SpoU type" evidence="5">
    <location>
        <begin position="42"/>
        <end position="195"/>
    </location>
</feature>
<dbReference type="InterPro" id="IPR001537">
    <property type="entry name" value="SpoU_MeTrfase"/>
</dbReference>
<dbReference type="GO" id="GO:0008173">
    <property type="term" value="F:RNA methyltransferase activity"/>
    <property type="evidence" value="ECO:0007669"/>
    <property type="project" value="InterPro"/>
</dbReference>
<dbReference type="InterPro" id="IPR029026">
    <property type="entry name" value="tRNA_m1G_MTases_N"/>
</dbReference>
<gene>
    <name evidence="6" type="ORF">GUITHDRAFT_111265</name>
</gene>
<evidence type="ECO:0000256" key="3">
    <source>
        <dbReference type="ARBA" id="ARBA00022679"/>
    </source>
</evidence>
<dbReference type="EMBL" id="JH993014">
    <property type="protein sequence ID" value="EKX42898.1"/>
    <property type="molecule type" value="Genomic_DNA"/>
</dbReference>
<reference evidence="6 8" key="1">
    <citation type="journal article" date="2012" name="Nature">
        <title>Algal genomes reveal evolutionary mosaicism and the fate of nucleomorphs.</title>
        <authorList>
            <consortium name="DOE Joint Genome Institute"/>
            <person name="Curtis B.A."/>
            <person name="Tanifuji G."/>
            <person name="Burki F."/>
            <person name="Gruber A."/>
            <person name="Irimia M."/>
            <person name="Maruyama S."/>
            <person name="Arias M.C."/>
            <person name="Ball S.G."/>
            <person name="Gile G.H."/>
            <person name="Hirakawa Y."/>
            <person name="Hopkins J.F."/>
            <person name="Kuo A."/>
            <person name="Rensing S.A."/>
            <person name="Schmutz J."/>
            <person name="Symeonidi A."/>
            <person name="Elias M."/>
            <person name="Eveleigh R.J."/>
            <person name="Herman E.K."/>
            <person name="Klute M.J."/>
            <person name="Nakayama T."/>
            <person name="Obornik M."/>
            <person name="Reyes-Prieto A."/>
            <person name="Armbrust E.V."/>
            <person name="Aves S.J."/>
            <person name="Beiko R.G."/>
            <person name="Coutinho P."/>
            <person name="Dacks J.B."/>
            <person name="Durnford D.G."/>
            <person name="Fast N.M."/>
            <person name="Green B.R."/>
            <person name="Grisdale C.J."/>
            <person name="Hempel F."/>
            <person name="Henrissat B."/>
            <person name="Hoppner M.P."/>
            <person name="Ishida K."/>
            <person name="Kim E."/>
            <person name="Koreny L."/>
            <person name="Kroth P.G."/>
            <person name="Liu Y."/>
            <person name="Malik S.B."/>
            <person name="Maier U.G."/>
            <person name="McRose D."/>
            <person name="Mock T."/>
            <person name="Neilson J.A."/>
            <person name="Onodera N.T."/>
            <person name="Poole A.M."/>
            <person name="Pritham E.J."/>
            <person name="Richards T.A."/>
            <person name="Rocap G."/>
            <person name="Roy S.W."/>
            <person name="Sarai C."/>
            <person name="Schaack S."/>
            <person name="Shirato S."/>
            <person name="Slamovits C.H."/>
            <person name="Spencer D.F."/>
            <person name="Suzuki S."/>
            <person name="Worden A.Z."/>
            <person name="Zauner S."/>
            <person name="Barry K."/>
            <person name="Bell C."/>
            <person name="Bharti A.K."/>
            <person name="Crow J.A."/>
            <person name="Grimwood J."/>
            <person name="Kramer R."/>
            <person name="Lindquist E."/>
            <person name="Lucas S."/>
            <person name="Salamov A."/>
            <person name="McFadden G.I."/>
            <person name="Lane C.E."/>
            <person name="Keeling P.J."/>
            <person name="Gray M.W."/>
            <person name="Grigoriev I.V."/>
            <person name="Archibald J.M."/>
        </authorList>
    </citation>
    <scope>NUCLEOTIDE SEQUENCE</scope>
    <source>
        <strain evidence="6 8">CCMP2712</strain>
    </source>
</reference>
<dbReference type="PANTHER" id="PTHR43453:SF3">
    <property type="entry name" value="TRNA_RRNA METHYLTRANSFERASE SPOU TYPE DOMAIN-CONTAINING PROTEIN"/>
    <property type="match status" value="1"/>
</dbReference>
<dbReference type="OrthoDB" id="241340at2759"/>
<organism evidence="6">
    <name type="scientific">Guillardia theta (strain CCMP2712)</name>
    <name type="common">Cryptophyte</name>
    <dbReference type="NCBI Taxonomy" id="905079"/>
    <lineage>
        <taxon>Eukaryota</taxon>
        <taxon>Cryptophyceae</taxon>
        <taxon>Pyrenomonadales</taxon>
        <taxon>Geminigeraceae</taxon>
        <taxon>Guillardia</taxon>
    </lineage>
</organism>
<reference evidence="8" key="2">
    <citation type="submission" date="2012-11" db="EMBL/GenBank/DDBJ databases">
        <authorList>
            <person name="Kuo A."/>
            <person name="Curtis B.A."/>
            <person name="Tanifuji G."/>
            <person name="Burki F."/>
            <person name="Gruber A."/>
            <person name="Irimia M."/>
            <person name="Maruyama S."/>
            <person name="Arias M.C."/>
            <person name="Ball S.G."/>
            <person name="Gile G.H."/>
            <person name="Hirakawa Y."/>
            <person name="Hopkins J.F."/>
            <person name="Rensing S.A."/>
            <person name="Schmutz J."/>
            <person name="Symeonidi A."/>
            <person name="Elias M."/>
            <person name="Eveleigh R.J."/>
            <person name="Herman E.K."/>
            <person name="Klute M.J."/>
            <person name="Nakayama T."/>
            <person name="Obornik M."/>
            <person name="Reyes-Prieto A."/>
            <person name="Armbrust E.V."/>
            <person name="Aves S.J."/>
            <person name="Beiko R.G."/>
            <person name="Coutinho P."/>
            <person name="Dacks J.B."/>
            <person name="Durnford D.G."/>
            <person name="Fast N.M."/>
            <person name="Green B.R."/>
            <person name="Grisdale C."/>
            <person name="Hempe F."/>
            <person name="Henrissat B."/>
            <person name="Hoppner M.P."/>
            <person name="Ishida K.-I."/>
            <person name="Kim E."/>
            <person name="Koreny L."/>
            <person name="Kroth P.G."/>
            <person name="Liu Y."/>
            <person name="Malik S.-B."/>
            <person name="Maier U.G."/>
            <person name="McRose D."/>
            <person name="Mock T."/>
            <person name="Neilson J.A."/>
            <person name="Onodera N.T."/>
            <person name="Poole A.M."/>
            <person name="Pritham E.J."/>
            <person name="Richards T.A."/>
            <person name="Rocap G."/>
            <person name="Roy S.W."/>
            <person name="Sarai C."/>
            <person name="Schaack S."/>
            <person name="Shirato S."/>
            <person name="Slamovits C.H."/>
            <person name="Spencer D.F."/>
            <person name="Suzuki S."/>
            <person name="Worden A.Z."/>
            <person name="Zauner S."/>
            <person name="Barry K."/>
            <person name="Bell C."/>
            <person name="Bharti A.K."/>
            <person name="Crow J.A."/>
            <person name="Grimwood J."/>
            <person name="Kramer R."/>
            <person name="Lindquist E."/>
            <person name="Lucas S."/>
            <person name="Salamov A."/>
            <person name="McFadden G.I."/>
            <person name="Lane C.E."/>
            <person name="Keeling P.J."/>
            <person name="Gray M.W."/>
            <person name="Grigoriev I.V."/>
            <person name="Archibald J.M."/>
        </authorList>
    </citation>
    <scope>NUCLEOTIDE SEQUENCE</scope>
    <source>
        <strain evidence="8">CCMP2712</strain>
    </source>
</reference>
<dbReference type="STRING" id="905079.L1J2Z9"/>
<dbReference type="SUPFAM" id="SSF75217">
    <property type="entry name" value="alpha/beta knot"/>
    <property type="match status" value="1"/>
</dbReference>
<evidence type="ECO:0000313" key="6">
    <source>
        <dbReference type="EMBL" id="EKX42898.1"/>
    </source>
</evidence>
<evidence type="ECO:0000256" key="1">
    <source>
        <dbReference type="ARBA" id="ARBA00022555"/>
    </source>
</evidence>
<dbReference type="RefSeq" id="XP_005829878.1">
    <property type="nucleotide sequence ID" value="XM_005829821.1"/>
</dbReference>
<keyword evidence="3" id="KW-0808">Transferase</keyword>
<keyword evidence="2" id="KW-0489">Methyltransferase</keyword>
<evidence type="ECO:0000313" key="7">
    <source>
        <dbReference type="EnsemblProtists" id="EKX42898"/>
    </source>
</evidence>
<proteinExistence type="predicted"/>
<keyword evidence="1" id="KW-0694">RNA-binding</keyword>
<feature type="region of interest" description="Disordered" evidence="4">
    <location>
        <begin position="1"/>
        <end position="27"/>
    </location>
</feature>
<dbReference type="Gene3D" id="3.40.1280.10">
    <property type="match status" value="1"/>
</dbReference>
<dbReference type="Pfam" id="PF00588">
    <property type="entry name" value="SpoU_methylase"/>
    <property type="match status" value="1"/>
</dbReference>
<dbReference type="GO" id="GO:0000049">
    <property type="term" value="F:tRNA binding"/>
    <property type="evidence" value="ECO:0007669"/>
    <property type="project" value="UniProtKB-KW"/>
</dbReference>
<feature type="compositionally biased region" description="Acidic residues" evidence="4">
    <location>
        <begin position="239"/>
        <end position="249"/>
    </location>
</feature>
<dbReference type="eggNOG" id="KOG0838">
    <property type="taxonomic scope" value="Eukaryota"/>
</dbReference>
<protein>
    <recommendedName>
        <fullName evidence="5">tRNA/rRNA methyltransferase SpoU type domain-containing protein</fullName>
    </recommendedName>
</protein>
<dbReference type="OMA" id="IRTVECF"/>
<dbReference type="HOGENOM" id="CLU_1117505_0_0_1"/>
<accession>L1J2Z9</accession>
<dbReference type="KEGG" id="gtt:GUITHDRAFT_111265"/>
<dbReference type="EnsemblProtists" id="EKX42898">
    <property type="protein sequence ID" value="EKX42898"/>
    <property type="gene ID" value="GUITHDRAFT_111265"/>
</dbReference>
<dbReference type="AlphaFoldDB" id="L1J2Z9"/>
<reference evidence="7" key="3">
    <citation type="submission" date="2016-03" db="UniProtKB">
        <authorList>
            <consortium name="EnsemblProtists"/>
        </authorList>
    </citation>
    <scope>IDENTIFICATION</scope>
</reference>
<sequence length="249" mass="27800">MFPAQFDPLMAQSTNRPTSSANCSDYKRRDPRDVLSWRTDKIILVLDRIRDVGNISSIFRTCDALGVQVIWSILPPHYTGAFSSSTKKIRSKMRSISRGADRYLSQRFFQDEHELLKAIREEGRQIWSTDLGAGAVSLRSGEQVELPQEGIALVMGEETAGVSQAILDASSKRVFIPTFGFVQSLNVAVATALVLQALLWQVKVEHRGIGSAALRESVERDWKEWLEETEGAEQRQEEAICEEAAEEGG</sequence>
<dbReference type="InterPro" id="IPR029028">
    <property type="entry name" value="Alpha/beta_knot_MTases"/>
</dbReference>
<evidence type="ECO:0000256" key="4">
    <source>
        <dbReference type="SAM" id="MobiDB-lite"/>
    </source>
</evidence>
<keyword evidence="8" id="KW-1185">Reference proteome</keyword>
<dbReference type="GO" id="GO:0002938">
    <property type="term" value="P:tRNA guanine ribose methylation"/>
    <property type="evidence" value="ECO:0007669"/>
    <property type="project" value="TreeGrafter"/>
</dbReference>
<feature type="compositionally biased region" description="Polar residues" evidence="4">
    <location>
        <begin position="11"/>
        <end position="23"/>
    </location>
</feature>
<name>L1J2Z9_GUITC</name>
<keyword evidence="1" id="KW-0820">tRNA-binding</keyword>
<dbReference type="CDD" id="cd18092">
    <property type="entry name" value="SpoU-like_TrmH"/>
    <property type="match status" value="1"/>
</dbReference>
<dbReference type="InterPro" id="IPR033671">
    <property type="entry name" value="TrmH"/>
</dbReference>